<comment type="caution">
    <text evidence="2">The sequence shown here is derived from an EMBL/GenBank/DDBJ whole genome shotgun (WGS) entry which is preliminary data.</text>
</comment>
<dbReference type="Proteomes" id="UP000306196">
    <property type="component" value="Unassembled WGS sequence"/>
</dbReference>
<dbReference type="InterPro" id="IPR001387">
    <property type="entry name" value="Cro/C1-type_HTH"/>
</dbReference>
<gene>
    <name evidence="2" type="ORF">FEM03_06155</name>
</gene>
<dbReference type="InterPro" id="IPR010982">
    <property type="entry name" value="Lambda_DNA-bd_dom_sf"/>
</dbReference>
<evidence type="ECO:0000259" key="1">
    <source>
        <dbReference type="PROSITE" id="PS50943"/>
    </source>
</evidence>
<dbReference type="SUPFAM" id="SSF47413">
    <property type="entry name" value="lambda repressor-like DNA-binding domains"/>
    <property type="match status" value="1"/>
</dbReference>
<accession>A0A5R8KJC3</accession>
<dbReference type="EMBL" id="VAUV01000004">
    <property type="protein sequence ID" value="TLD71719.1"/>
    <property type="molecule type" value="Genomic_DNA"/>
</dbReference>
<protein>
    <submittedName>
        <fullName evidence="2">Helix-turn-helix transcriptional regulator</fullName>
    </submittedName>
</protein>
<evidence type="ECO:0000313" key="3">
    <source>
        <dbReference type="Proteomes" id="UP000306196"/>
    </source>
</evidence>
<proteinExistence type="predicted"/>
<dbReference type="SMART" id="SM00530">
    <property type="entry name" value="HTH_XRE"/>
    <property type="match status" value="1"/>
</dbReference>
<organism evidence="2 3">
    <name type="scientific">Phragmitibacter flavus</name>
    <dbReference type="NCBI Taxonomy" id="2576071"/>
    <lineage>
        <taxon>Bacteria</taxon>
        <taxon>Pseudomonadati</taxon>
        <taxon>Verrucomicrobiota</taxon>
        <taxon>Verrucomicrobiia</taxon>
        <taxon>Verrucomicrobiales</taxon>
        <taxon>Verrucomicrobiaceae</taxon>
        <taxon>Phragmitibacter</taxon>
    </lineage>
</organism>
<keyword evidence="3" id="KW-1185">Reference proteome</keyword>
<sequence length="185" mass="21030">MRTRFSAALQDVLQNLNMTQSHFAREVGLSHTMIGKLIKGEPGKIETYRKILGYFDEDLRELRETPNRKYGVALLDAYFMDTLDALQLPTEEEGLWRVTSKIRTISEDTIGNLFCNFSREVLLALEVIGSATNTEHGFNLLMTMAESLNNGKRPPKGFFAQFIRKPKERVRLTGSLSAWSAKLDL</sequence>
<reference evidence="2 3" key="1">
    <citation type="submission" date="2019-05" db="EMBL/GenBank/DDBJ databases">
        <title>Verrucobacter flavum gen. nov., sp. nov. a new member of the family Verrucomicrobiaceae.</title>
        <authorList>
            <person name="Szuroczki S."/>
            <person name="Abbaszade G."/>
            <person name="Szabo A."/>
            <person name="Felfoldi T."/>
            <person name="Schumann P."/>
            <person name="Boka K."/>
            <person name="Keki Z."/>
            <person name="Toumi M."/>
            <person name="Toth E."/>
        </authorList>
    </citation>
    <scope>NUCLEOTIDE SEQUENCE [LARGE SCALE GENOMIC DNA]</scope>
    <source>
        <strain evidence="2 3">MG-N-17</strain>
    </source>
</reference>
<dbReference type="AlphaFoldDB" id="A0A5R8KJC3"/>
<evidence type="ECO:0000313" key="2">
    <source>
        <dbReference type="EMBL" id="TLD71719.1"/>
    </source>
</evidence>
<dbReference type="PROSITE" id="PS50943">
    <property type="entry name" value="HTH_CROC1"/>
    <property type="match status" value="1"/>
</dbReference>
<name>A0A5R8KJC3_9BACT</name>
<dbReference type="GO" id="GO:0003677">
    <property type="term" value="F:DNA binding"/>
    <property type="evidence" value="ECO:0007669"/>
    <property type="project" value="InterPro"/>
</dbReference>
<dbReference type="CDD" id="cd00093">
    <property type="entry name" value="HTH_XRE"/>
    <property type="match status" value="1"/>
</dbReference>
<feature type="domain" description="HTH cro/C1-type" evidence="1">
    <location>
        <begin position="9"/>
        <end position="62"/>
    </location>
</feature>
<dbReference type="RefSeq" id="WP_138085313.1">
    <property type="nucleotide sequence ID" value="NZ_VAUV01000004.1"/>
</dbReference>